<evidence type="ECO:0008006" key="3">
    <source>
        <dbReference type="Google" id="ProtNLM"/>
    </source>
</evidence>
<protein>
    <recommendedName>
        <fullName evidence="3">Helix-turn-helix domain-containing protein</fullName>
    </recommendedName>
</protein>
<evidence type="ECO:0000313" key="2">
    <source>
        <dbReference type="Proteomes" id="UP000182409"/>
    </source>
</evidence>
<name>A0A1H4J5P8_9BACT</name>
<accession>A0A1H4J5P8</accession>
<dbReference type="EMBL" id="FNSD01000001">
    <property type="protein sequence ID" value="SEB40968.1"/>
    <property type="molecule type" value="Genomic_DNA"/>
</dbReference>
<gene>
    <name evidence="1" type="ORF">SAMN05443244_0344</name>
</gene>
<reference evidence="1 2" key="1">
    <citation type="submission" date="2016-10" db="EMBL/GenBank/DDBJ databases">
        <authorList>
            <person name="de Groot N.N."/>
        </authorList>
    </citation>
    <scope>NUCLEOTIDE SEQUENCE [LARGE SCALE GENOMIC DNA]</scope>
    <source>
        <strain evidence="1 2">AB35.6</strain>
    </source>
</reference>
<proteinExistence type="predicted"/>
<sequence>MGKISVLPVLVPGTAATLNQSQQFVPLFLSRRDAAKALAISPRSLDYLIADGRLSTRRIGGRVLVPVDALCAFAKCDHRSLIVAA</sequence>
<dbReference type="AlphaFoldDB" id="A0A1H4J5P8"/>
<dbReference type="Proteomes" id="UP000182409">
    <property type="component" value="Unassembled WGS sequence"/>
</dbReference>
<evidence type="ECO:0000313" key="1">
    <source>
        <dbReference type="EMBL" id="SEB40968.1"/>
    </source>
</evidence>
<organism evidence="1 2">
    <name type="scientific">Terriglobus roseus</name>
    <dbReference type="NCBI Taxonomy" id="392734"/>
    <lineage>
        <taxon>Bacteria</taxon>
        <taxon>Pseudomonadati</taxon>
        <taxon>Acidobacteriota</taxon>
        <taxon>Terriglobia</taxon>
        <taxon>Terriglobales</taxon>
        <taxon>Acidobacteriaceae</taxon>
        <taxon>Terriglobus</taxon>
    </lineage>
</organism>